<evidence type="ECO:0000313" key="4">
    <source>
        <dbReference type="RefSeq" id="XP_019616634.1"/>
    </source>
</evidence>
<keyword evidence="1" id="KW-0677">Repeat</keyword>
<dbReference type="InterPro" id="IPR003410">
    <property type="entry name" value="HYR_dom"/>
</dbReference>
<dbReference type="RefSeq" id="XP_019616634.1">
    <property type="nucleotide sequence ID" value="XM_019761075.1"/>
</dbReference>
<name>A0A6P4Y2K0_BRABE</name>
<reference evidence="4" key="1">
    <citation type="submission" date="2025-08" db="UniProtKB">
        <authorList>
            <consortium name="RefSeq"/>
        </authorList>
    </citation>
    <scope>IDENTIFICATION</scope>
    <source>
        <tissue evidence="4">Gonad</tissue>
    </source>
</reference>
<dbReference type="PROSITE" id="PS50825">
    <property type="entry name" value="HYR"/>
    <property type="match status" value="1"/>
</dbReference>
<dbReference type="Proteomes" id="UP000515135">
    <property type="component" value="Unplaced"/>
</dbReference>
<gene>
    <name evidence="4" type="primary">LOC109464137</name>
</gene>
<proteinExistence type="predicted"/>
<feature type="domain" description="HYR" evidence="2">
    <location>
        <begin position="87"/>
        <end position="175"/>
    </location>
</feature>
<evidence type="ECO:0000256" key="1">
    <source>
        <dbReference type="ARBA" id="ARBA00022737"/>
    </source>
</evidence>
<keyword evidence="3" id="KW-1185">Reference proteome</keyword>
<organism evidence="3 4">
    <name type="scientific">Branchiostoma belcheri</name>
    <name type="common">Amphioxus</name>
    <dbReference type="NCBI Taxonomy" id="7741"/>
    <lineage>
        <taxon>Eukaryota</taxon>
        <taxon>Metazoa</taxon>
        <taxon>Chordata</taxon>
        <taxon>Cephalochordata</taxon>
        <taxon>Leptocardii</taxon>
        <taxon>Amphioxiformes</taxon>
        <taxon>Branchiostomatidae</taxon>
        <taxon>Branchiostoma</taxon>
    </lineage>
</organism>
<protein>
    <submittedName>
        <fullName evidence="4">Uncharacterized protein LOC109464137</fullName>
    </submittedName>
</protein>
<dbReference type="GeneID" id="109464137"/>
<sequence length="191" mass="20555">MASMAQRPLAFCMFATNEDTVIADKLRCGGSVHELSRAVQTANVTRNRASALATVQTITGAIQLVELAVNTIGNLFGIFTGQDEPPPDDTPPRFLSCPHVPKLTIGHGETTARVNIRRPTYTDDRDEPGNCQLTESPSLNGMYLSAGSYEVTYTVSDSSGNACDGTCACKVSFEVVGMCVIFIILQQIYNI</sequence>
<evidence type="ECO:0000313" key="3">
    <source>
        <dbReference type="Proteomes" id="UP000515135"/>
    </source>
</evidence>
<dbReference type="Pfam" id="PF02494">
    <property type="entry name" value="HYR"/>
    <property type="match status" value="1"/>
</dbReference>
<dbReference type="AlphaFoldDB" id="A0A6P4Y2K0"/>
<evidence type="ECO:0000259" key="2">
    <source>
        <dbReference type="PROSITE" id="PS50825"/>
    </source>
</evidence>
<accession>A0A6P4Y2K0</accession>
<dbReference type="KEGG" id="bbel:109464137"/>